<name>A0A4V2UV36_9BACL</name>
<dbReference type="InterPro" id="IPR036465">
    <property type="entry name" value="vWFA_dom_sf"/>
</dbReference>
<gene>
    <name evidence="4" type="ORF">EDD58_104126</name>
</gene>
<keyword evidence="5" id="KW-1185">Reference proteome</keyword>
<keyword evidence="2" id="KW-0732">Signal</keyword>
<feature type="coiled-coil region" evidence="1">
    <location>
        <begin position="405"/>
        <end position="433"/>
    </location>
</feature>
<evidence type="ECO:0000313" key="5">
    <source>
        <dbReference type="Proteomes" id="UP000294937"/>
    </source>
</evidence>
<feature type="chain" id="PRO_5039006092" evidence="2">
    <location>
        <begin position="21"/>
        <end position="438"/>
    </location>
</feature>
<organism evidence="4 5">
    <name type="scientific">Hazenella coriacea</name>
    <dbReference type="NCBI Taxonomy" id="1179467"/>
    <lineage>
        <taxon>Bacteria</taxon>
        <taxon>Bacillati</taxon>
        <taxon>Bacillota</taxon>
        <taxon>Bacilli</taxon>
        <taxon>Bacillales</taxon>
        <taxon>Thermoactinomycetaceae</taxon>
        <taxon>Hazenella</taxon>
    </lineage>
</organism>
<dbReference type="SUPFAM" id="SSF53300">
    <property type="entry name" value="vWA-like"/>
    <property type="match status" value="1"/>
</dbReference>
<dbReference type="RefSeq" id="WP_165875905.1">
    <property type="nucleotide sequence ID" value="NZ_SMAG01000004.1"/>
</dbReference>
<dbReference type="SMART" id="SM00327">
    <property type="entry name" value="VWA"/>
    <property type="match status" value="1"/>
</dbReference>
<evidence type="ECO:0000256" key="2">
    <source>
        <dbReference type="SAM" id="SignalP"/>
    </source>
</evidence>
<dbReference type="PROSITE" id="PS50234">
    <property type="entry name" value="VWFA"/>
    <property type="match status" value="1"/>
</dbReference>
<proteinExistence type="predicted"/>
<feature type="domain" description="VWFA" evidence="3">
    <location>
        <begin position="135"/>
        <end position="327"/>
    </location>
</feature>
<dbReference type="InterPro" id="IPR002035">
    <property type="entry name" value="VWF_A"/>
</dbReference>
<keyword evidence="1" id="KW-0175">Coiled coil</keyword>
<reference evidence="4 5" key="1">
    <citation type="submission" date="2019-03" db="EMBL/GenBank/DDBJ databases">
        <title>Genomic Encyclopedia of Type Strains, Phase IV (KMG-IV): sequencing the most valuable type-strain genomes for metagenomic binning, comparative biology and taxonomic classification.</title>
        <authorList>
            <person name="Goeker M."/>
        </authorList>
    </citation>
    <scope>NUCLEOTIDE SEQUENCE [LARGE SCALE GENOMIC DNA]</scope>
    <source>
        <strain evidence="4 5">DSM 45707</strain>
    </source>
</reference>
<comment type="caution">
    <text evidence="4">The sequence shown here is derived from an EMBL/GenBank/DDBJ whole genome shotgun (WGS) entry which is preliminary data.</text>
</comment>
<feature type="signal peptide" evidence="2">
    <location>
        <begin position="1"/>
        <end position="20"/>
    </location>
</feature>
<dbReference type="AlphaFoldDB" id="A0A4V2UV36"/>
<evidence type="ECO:0000313" key="4">
    <source>
        <dbReference type="EMBL" id="TCS94257.1"/>
    </source>
</evidence>
<evidence type="ECO:0000256" key="1">
    <source>
        <dbReference type="SAM" id="Coils"/>
    </source>
</evidence>
<sequence>MKSKYLQLTMIFFLCISLVACNSLFSSSGGEADQASKDGTSKKYVIPKAVNDFKTIMTQNPGKFSGDQYDEEAVEIELDQFPVNLSKEDYFDRLVYLFAENYQDQYATIQAIDPTIRVNNKTPDGGNMPQVEKVNVQILLDASGSMAGKVSGGQKMDLAKKAINSFAAGLPEEANVSLRVYGHKGSNSGKDKAVSCQSNEVVYPMSPYHEANFDRALDQFKPTGWTPLASAIQAAKQDMEQGYGDNIKNIVYVVSDGVETCGGNPVEAAKSLTQIGVKPVVNIIGFDVDDQGQKQLKEVAEVAEGEFKSVYTQKDLENYLETQKKRLRMDWEFWSATSGMDVLKIWSEKYKVSDNVLQSVFKLSKVEEERIKKAINYLQTTGKIQDESQLSLMAYNRNHVINKGIIEEDRRVRQALEKARRLEEERIKEQEEEGKKGL</sequence>
<dbReference type="Gene3D" id="3.40.50.410">
    <property type="entry name" value="von Willebrand factor, type A domain"/>
    <property type="match status" value="1"/>
</dbReference>
<dbReference type="Pfam" id="PF00092">
    <property type="entry name" value="VWA"/>
    <property type="match status" value="1"/>
</dbReference>
<dbReference type="Proteomes" id="UP000294937">
    <property type="component" value="Unassembled WGS sequence"/>
</dbReference>
<protein>
    <submittedName>
        <fullName evidence="4">D-amino-acid dehydrogenase/Ca-activated chloride channel family protein</fullName>
    </submittedName>
</protein>
<dbReference type="PROSITE" id="PS51257">
    <property type="entry name" value="PROKAR_LIPOPROTEIN"/>
    <property type="match status" value="1"/>
</dbReference>
<accession>A0A4V2UV36</accession>
<evidence type="ECO:0000259" key="3">
    <source>
        <dbReference type="PROSITE" id="PS50234"/>
    </source>
</evidence>
<dbReference type="EMBL" id="SMAG01000004">
    <property type="protein sequence ID" value="TCS94257.1"/>
    <property type="molecule type" value="Genomic_DNA"/>
</dbReference>